<proteinExistence type="predicted"/>
<evidence type="ECO:0000313" key="1">
    <source>
        <dbReference type="EMBL" id="MDR6597236.1"/>
    </source>
</evidence>
<comment type="caution">
    <text evidence="1">The sequence shown here is derived from an EMBL/GenBank/DDBJ whole genome shotgun (WGS) entry which is preliminary data.</text>
</comment>
<accession>A0ABU1Q2X3</accession>
<reference evidence="1 2" key="1">
    <citation type="submission" date="2023-07" db="EMBL/GenBank/DDBJ databases">
        <title>Sequencing the genomes of 1000 actinobacteria strains.</title>
        <authorList>
            <person name="Klenk H.-P."/>
        </authorList>
    </citation>
    <scope>NUCLEOTIDE SEQUENCE [LARGE SCALE GENOMIC DNA]</scope>
    <source>
        <strain evidence="1 2">DSM 43749</strain>
    </source>
</reference>
<dbReference type="Proteomes" id="UP001268819">
    <property type="component" value="Unassembled WGS sequence"/>
</dbReference>
<keyword evidence="2" id="KW-1185">Reference proteome</keyword>
<dbReference type="EMBL" id="JAVDSG010000001">
    <property type="protein sequence ID" value="MDR6597236.1"/>
    <property type="molecule type" value="Genomic_DNA"/>
</dbReference>
<protein>
    <recommendedName>
        <fullName evidence="3">NYN domain-containing protein</fullName>
    </recommendedName>
</protein>
<name>A0ABU1Q2X3_9PSEU</name>
<organism evidence="1 2">
    <name type="scientific">Saccharothrix longispora</name>
    <dbReference type="NCBI Taxonomy" id="33920"/>
    <lineage>
        <taxon>Bacteria</taxon>
        <taxon>Bacillati</taxon>
        <taxon>Actinomycetota</taxon>
        <taxon>Actinomycetes</taxon>
        <taxon>Pseudonocardiales</taxon>
        <taxon>Pseudonocardiaceae</taxon>
        <taxon>Saccharothrix</taxon>
    </lineage>
</organism>
<sequence length="260" mass="29993">MSYLKPGITGTVVAVDVFNVMHRGWPEGEPLSIDHLEVALGSLGEWLERRGITPCDLRLVSDPHWRKRLQPDDISKFESWIRFGKIRVAPPSQKADPIVLGIAKDCGGIVVSDDRYTEWYCHGHEWLLFQSGRSVVPSKDPLKPWWVWKWTDYRRKRWLYYGRPDPDFGRVMNLAHLREIEEVTGFNFQDSQWPSDGGPVGFHHMARGLAVKTVHKVRERANALGIPDGLSTFLTDAQVRRIWNDFDPRGRRSTPWRNAA</sequence>
<gene>
    <name evidence="1" type="ORF">J2S66_005620</name>
</gene>
<evidence type="ECO:0008006" key="3">
    <source>
        <dbReference type="Google" id="ProtNLM"/>
    </source>
</evidence>
<evidence type="ECO:0000313" key="2">
    <source>
        <dbReference type="Proteomes" id="UP001268819"/>
    </source>
</evidence>